<protein>
    <submittedName>
        <fullName evidence="1">Uncharacterized protein</fullName>
    </submittedName>
</protein>
<dbReference type="EMBL" id="SNRW01031869">
    <property type="protein sequence ID" value="KAA6357133.1"/>
    <property type="molecule type" value="Genomic_DNA"/>
</dbReference>
<sequence>MMTVWIVELNKLCGILEGPLVQHQCQLDSIERVLETLCEDVVSEQKTFHSLDVEAGEWYVKNKKKNKKMNKKKQKITMNKEIKEKRIQKEF</sequence>
<dbReference type="AlphaFoldDB" id="A0A5J4TH64"/>
<evidence type="ECO:0000313" key="2">
    <source>
        <dbReference type="Proteomes" id="UP000324800"/>
    </source>
</evidence>
<evidence type="ECO:0000313" key="1">
    <source>
        <dbReference type="EMBL" id="KAA6357133.1"/>
    </source>
</evidence>
<dbReference type="Proteomes" id="UP000324800">
    <property type="component" value="Unassembled WGS sequence"/>
</dbReference>
<proteinExistence type="predicted"/>
<reference evidence="1 2" key="1">
    <citation type="submission" date="2019-03" db="EMBL/GenBank/DDBJ databases">
        <title>Single cell metagenomics reveals metabolic interactions within the superorganism composed of flagellate Streblomastix strix and complex community of Bacteroidetes bacteria on its surface.</title>
        <authorList>
            <person name="Treitli S.C."/>
            <person name="Kolisko M."/>
            <person name="Husnik F."/>
            <person name="Keeling P."/>
            <person name="Hampl V."/>
        </authorList>
    </citation>
    <scope>NUCLEOTIDE SEQUENCE [LARGE SCALE GENOMIC DNA]</scope>
    <source>
        <strain evidence="1">ST1C</strain>
    </source>
</reference>
<gene>
    <name evidence="1" type="ORF">EZS28_047340</name>
</gene>
<name>A0A5J4TH64_9EUKA</name>
<organism evidence="1 2">
    <name type="scientific">Streblomastix strix</name>
    <dbReference type="NCBI Taxonomy" id="222440"/>
    <lineage>
        <taxon>Eukaryota</taxon>
        <taxon>Metamonada</taxon>
        <taxon>Preaxostyla</taxon>
        <taxon>Oxymonadida</taxon>
        <taxon>Streblomastigidae</taxon>
        <taxon>Streblomastix</taxon>
    </lineage>
</organism>
<comment type="caution">
    <text evidence="1">The sequence shown here is derived from an EMBL/GenBank/DDBJ whole genome shotgun (WGS) entry which is preliminary data.</text>
</comment>
<accession>A0A5J4TH64</accession>